<evidence type="ECO:0000313" key="2">
    <source>
        <dbReference type="EMBL" id="SFK08337.1"/>
    </source>
</evidence>
<gene>
    <name evidence="2" type="ORF">SAMN04487936_10718</name>
</gene>
<dbReference type="AlphaFoldDB" id="A0A1I3WN83"/>
<feature type="region of interest" description="Disordered" evidence="1">
    <location>
        <begin position="27"/>
        <end position="67"/>
    </location>
</feature>
<evidence type="ECO:0000313" key="3">
    <source>
        <dbReference type="Proteomes" id="UP000183557"/>
    </source>
</evidence>
<name>A0A1I3WN83_HALDA</name>
<dbReference type="eggNOG" id="ENOG50339MG">
    <property type="taxonomic scope" value="Bacteria"/>
</dbReference>
<dbReference type="RefSeq" id="WP_167360081.1">
    <property type="nucleotide sequence ID" value="NZ_FOSB01000007.1"/>
</dbReference>
<sequence>MKPMNKSIALTQNNRVRQFVLHEVIRMGKKEKKPDRQFKERKNHGESRNGRKAQFKNHSTEFGEFPNEYIDRERLGYNADA</sequence>
<feature type="compositionally biased region" description="Basic and acidic residues" evidence="1">
    <location>
        <begin position="27"/>
        <end position="49"/>
    </location>
</feature>
<dbReference type="EMBL" id="FOSB01000007">
    <property type="protein sequence ID" value="SFK08337.1"/>
    <property type="molecule type" value="Genomic_DNA"/>
</dbReference>
<evidence type="ECO:0000256" key="1">
    <source>
        <dbReference type="SAM" id="MobiDB-lite"/>
    </source>
</evidence>
<dbReference type="Proteomes" id="UP000183557">
    <property type="component" value="Unassembled WGS sequence"/>
</dbReference>
<proteinExistence type="predicted"/>
<reference evidence="3" key="1">
    <citation type="submission" date="2016-10" db="EMBL/GenBank/DDBJ databases">
        <authorList>
            <person name="Varghese N."/>
            <person name="Submissions S."/>
        </authorList>
    </citation>
    <scope>NUCLEOTIDE SEQUENCE [LARGE SCALE GENOMIC DNA]</scope>
    <source>
        <strain evidence="3">CGMCC 1.3704</strain>
    </source>
</reference>
<protein>
    <submittedName>
        <fullName evidence="2">Uncharacterized protein</fullName>
    </submittedName>
</protein>
<keyword evidence="3" id="KW-1185">Reference proteome</keyword>
<accession>A0A1I3WN83</accession>
<organism evidence="2 3">
    <name type="scientific">Halobacillus dabanensis</name>
    <dbReference type="NCBI Taxonomy" id="240302"/>
    <lineage>
        <taxon>Bacteria</taxon>
        <taxon>Bacillati</taxon>
        <taxon>Bacillota</taxon>
        <taxon>Bacilli</taxon>
        <taxon>Bacillales</taxon>
        <taxon>Bacillaceae</taxon>
        <taxon>Halobacillus</taxon>
    </lineage>
</organism>